<dbReference type="SUPFAM" id="SSF53098">
    <property type="entry name" value="Ribonuclease H-like"/>
    <property type="match status" value="1"/>
</dbReference>
<dbReference type="Gene3D" id="3.30.420.10">
    <property type="entry name" value="Ribonuclease H-like superfamily/Ribonuclease H"/>
    <property type="match status" value="1"/>
</dbReference>
<evidence type="ECO:0000313" key="1">
    <source>
        <dbReference type="EMBL" id="GIY30179.1"/>
    </source>
</evidence>
<gene>
    <name evidence="1" type="ORF">CEXT_483871</name>
</gene>
<proteinExistence type="predicted"/>
<accession>A0AAV4SA02</accession>
<dbReference type="EMBL" id="BPLR01009184">
    <property type="protein sequence ID" value="GIY30179.1"/>
    <property type="molecule type" value="Genomic_DNA"/>
</dbReference>
<organism evidence="1 2">
    <name type="scientific">Caerostris extrusa</name>
    <name type="common">Bark spider</name>
    <name type="synonym">Caerostris bankana</name>
    <dbReference type="NCBI Taxonomy" id="172846"/>
    <lineage>
        <taxon>Eukaryota</taxon>
        <taxon>Metazoa</taxon>
        <taxon>Ecdysozoa</taxon>
        <taxon>Arthropoda</taxon>
        <taxon>Chelicerata</taxon>
        <taxon>Arachnida</taxon>
        <taxon>Araneae</taxon>
        <taxon>Araneomorphae</taxon>
        <taxon>Entelegynae</taxon>
        <taxon>Araneoidea</taxon>
        <taxon>Araneidae</taxon>
        <taxon>Caerostris</taxon>
    </lineage>
</organism>
<comment type="caution">
    <text evidence="1">The sequence shown here is derived from an EMBL/GenBank/DDBJ whole genome shotgun (WGS) entry which is preliminary data.</text>
</comment>
<evidence type="ECO:0000313" key="2">
    <source>
        <dbReference type="Proteomes" id="UP001054945"/>
    </source>
</evidence>
<reference evidence="1 2" key="1">
    <citation type="submission" date="2021-06" db="EMBL/GenBank/DDBJ databases">
        <title>Caerostris extrusa draft genome.</title>
        <authorList>
            <person name="Kono N."/>
            <person name="Arakawa K."/>
        </authorList>
    </citation>
    <scope>NUCLEOTIDE SEQUENCE [LARGE SCALE GENOMIC DNA]</scope>
</reference>
<name>A0AAV4SA02_CAEEX</name>
<keyword evidence="2" id="KW-1185">Reference proteome</keyword>
<dbReference type="Proteomes" id="UP001054945">
    <property type="component" value="Unassembled WGS sequence"/>
</dbReference>
<sequence>MNIIDEIQPPSGRGYKYILYLVDQHTRWPEAIPIKSMSAKTRDGTWMETESNSKFSGPRLVELWKDILIMSFVNIHEIRVNSGNICHLLIERSQMQPHGYPIQVTFMEEILEDLWLFKVHMGRKIALTRFCY</sequence>
<dbReference type="GO" id="GO:0003676">
    <property type="term" value="F:nucleic acid binding"/>
    <property type="evidence" value="ECO:0007669"/>
    <property type="project" value="InterPro"/>
</dbReference>
<dbReference type="InterPro" id="IPR036397">
    <property type="entry name" value="RNaseH_sf"/>
</dbReference>
<dbReference type="InterPro" id="IPR012337">
    <property type="entry name" value="RNaseH-like_sf"/>
</dbReference>
<dbReference type="AlphaFoldDB" id="A0AAV4SA02"/>
<protein>
    <submittedName>
        <fullName evidence="1">Uncharacterized protein</fullName>
    </submittedName>
</protein>